<accession>A0A240TPN5</accession>
<evidence type="ECO:0000313" key="2">
    <source>
        <dbReference type="Proteomes" id="UP000194440"/>
    </source>
</evidence>
<reference evidence="1" key="1">
    <citation type="submission" date="2017-05" db="EMBL/GenBank/DDBJ databases">
        <title>Polyphasic characterization of four soil-derived phenanthrene-degrading Acidovorax strains and proposal of Acidovorax phenanthrenivorans sp. nov.</title>
        <authorList>
            <person name="Singleton D."/>
            <person name="Lee J."/>
            <person name="Dickey A.N."/>
            <person name="Stroud A."/>
            <person name="Scholl E.H."/>
            <person name="Wright F.A."/>
            <person name="Aitken M.D."/>
        </authorList>
    </citation>
    <scope>NUCLEOTIDE SEQUENCE</scope>
    <source>
        <strain evidence="1">P4</strain>
    </source>
</reference>
<sequence>MNDELGDFVEMLTAWHSKKVSNLRDVQEASKEGTLLKLGDDDEGFPLTDREAKFFKIGIEVTLMELGTLPFKVTVNDDSDEEGGAA</sequence>
<organism evidence="1 2">
    <name type="scientific">Acidovorax carolinensis</name>
    <dbReference type="NCBI Taxonomy" id="553814"/>
    <lineage>
        <taxon>Bacteria</taxon>
        <taxon>Pseudomonadati</taxon>
        <taxon>Pseudomonadota</taxon>
        <taxon>Betaproteobacteria</taxon>
        <taxon>Burkholderiales</taxon>
        <taxon>Comamonadaceae</taxon>
        <taxon>Acidovorax</taxon>
    </lineage>
</organism>
<evidence type="ECO:0000313" key="1">
    <source>
        <dbReference type="EMBL" id="ART58398.1"/>
    </source>
</evidence>
<dbReference type="KEGG" id="acis:CBP35_13400"/>
<dbReference type="KEGG" id="acid:CBP33_05095"/>
<dbReference type="AlphaFoldDB" id="A0A240TPN5"/>
<accession>A0A240UA70</accession>
<dbReference type="OrthoDB" id="8595180at2"/>
<dbReference type="Proteomes" id="UP000194440">
    <property type="component" value="Chromosome"/>
</dbReference>
<keyword evidence="2" id="KW-1185">Reference proteome</keyword>
<proteinExistence type="predicted"/>
<dbReference type="EMBL" id="CP021366">
    <property type="protein sequence ID" value="ART58398.1"/>
    <property type="molecule type" value="Genomic_DNA"/>
</dbReference>
<gene>
    <name evidence="1" type="ORF">CBP36_05530</name>
</gene>
<name>A0A240TPN5_9BURK</name>
<dbReference type="KEGG" id="acip:CBP36_05530"/>
<protein>
    <submittedName>
        <fullName evidence="1">Uncharacterized protein</fullName>
    </submittedName>
</protein>
<dbReference type="RefSeq" id="WP_086911680.1">
    <property type="nucleotide sequence ID" value="NZ_CP021359.1"/>
</dbReference>